<gene>
    <name evidence="1" type="ORF">MSPICULIGERA_LOCUS5329</name>
</gene>
<name>A0AA36FTK7_9BILA</name>
<dbReference type="Proteomes" id="UP001177023">
    <property type="component" value="Unassembled WGS sequence"/>
</dbReference>
<feature type="non-terminal residue" evidence="1">
    <location>
        <position position="1"/>
    </location>
</feature>
<dbReference type="EMBL" id="CATQJA010001312">
    <property type="protein sequence ID" value="CAJ0566740.1"/>
    <property type="molecule type" value="Genomic_DNA"/>
</dbReference>
<keyword evidence="2" id="KW-1185">Reference proteome</keyword>
<organism evidence="1 2">
    <name type="scientific">Mesorhabditis spiculigera</name>
    <dbReference type="NCBI Taxonomy" id="96644"/>
    <lineage>
        <taxon>Eukaryota</taxon>
        <taxon>Metazoa</taxon>
        <taxon>Ecdysozoa</taxon>
        <taxon>Nematoda</taxon>
        <taxon>Chromadorea</taxon>
        <taxon>Rhabditida</taxon>
        <taxon>Rhabditina</taxon>
        <taxon>Rhabditomorpha</taxon>
        <taxon>Rhabditoidea</taxon>
        <taxon>Rhabditidae</taxon>
        <taxon>Mesorhabditinae</taxon>
        <taxon>Mesorhabditis</taxon>
    </lineage>
</organism>
<sequence>MQALYQLSSGATPQAYQTPGQAPVQLGLHLANGMTMSPALLQHLQAQQQAAAGSFIYTVFLGRFKH</sequence>
<proteinExistence type="predicted"/>
<comment type="caution">
    <text evidence="1">The sequence shown here is derived from an EMBL/GenBank/DDBJ whole genome shotgun (WGS) entry which is preliminary data.</text>
</comment>
<accession>A0AA36FTK7</accession>
<reference evidence="1" key="1">
    <citation type="submission" date="2023-06" db="EMBL/GenBank/DDBJ databases">
        <authorList>
            <person name="Delattre M."/>
        </authorList>
    </citation>
    <scope>NUCLEOTIDE SEQUENCE</scope>
    <source>
        <strain evidence="1">AF72</strain>
    </source>
</reference>
<evidence type="ECO:0000313" key="1">
    <source>
        <dbReference type="EMBL" id="CAJ0566740.1"/>
    </source>
</evidence>
<protein>
    <submittedName>
        <fullName evidence="1">Uncharacterized protein</fullName>
    </submittedName>
</protein>
<dbReference type="AlphaFoldDB" id="A0AA36FTK7"/>
<evidence type="ECO:0000313" key="2">
    <source>
        <dbReference type="Proteomes" id="UP001177023"/>
    </source>
</evidence>